<name>A0A9R1SX33_9HYME</name>
<accession>A0A9R1SX33</accession>
<sequence length="393" mass="43933">MMKLIFVATVMLLGLVMSEELSYEFSRVRKRQNADSFEQCTPVKFLMGQLGVVNVIAFLDNSWPYSHKQASMLKLLKDRLERSGLPEALFFVITSNSPENPFEDISEEEIEREAWDGVAPEEAMELSSGLFPPEPLEKTLSPDIFLVEDSEELGIWKELHGSRDQILVIDRCGKLAYQVIVPWSILHFPYVKAAILSTHKDDPCGPCDAYATVVELENTLAGVTDVNTETVTISPELIPENVFPPEEVVEELVLPSLRIIMHAPHYHPGSEKLNEYVVLNADKAVYHGHLEEETSEMTIKPSELASLVFESDESPGLYGEVADFWRDGGEEKIDEIVSSGDGGSGIIPPAPGDLMDEAVTSVAEFTVEEEASRSRLIAHYSKLLPWIYYILDE</sequence>
<protein>
    <recommendedName>
        <fullName evidence="7">Selenoprotein P N-terminal domain-containing protein</fullName>
    </recommendedName>
</protein>
<keyword evidence="3 6" id="KW-0732">Signal</keyword>
<dbReference type="GO" id="GO:0005576">
    <property type="term" value="C:extracellular region"/>
    <property type="evidence" value="ECO:0007669"/>
    <property type="project" value="UniProtKB-SubCell"/>
</dbReference>
<evidence type="ECO:0000256" key="6">
    <source>
        <dbReference type="SAM" id="SignalP"/>
    </source>
</evidence>
<feature type="signal peptide" evidence="6">
    <location>
        <begin position="1"/>
        <end position="18"/>
    </location>
</feature>
<dbReference type="OrthoDB" id="6134775at2759"/>
<keyword evidence="2" id="KW-0964">Secreted</keyword>
<dbReference type="KEGG" id="fas:105263888"/>
<evidence type="ECO:0000256" key="4">
    <source>
        <dbReference type="ARBA" id="ARBA00022933"/>
    </source>
</evidence>
<dbReference type="Pfam" id="PF04592">
    <property type="entry name" value="SelP_N"/>
    <property type="match status" value="1"/>
</dbReference>
<evidence type="ECO:0000259" key="7">
    <source>
        <dbReference type="Pfam" id="PF04592"/>
    </source>
</evidence>
<evidence type="ECO:0000256" key="2">
    <source>
        <dbReference type="ARBA" id="ARBA00022525"/>
    </source>
</evidence>
<dbReference type="PANTHER" id="PTHR10105:SF2">
    <property type="entry name" value="AGAP003297-PA"/>
    <property type="match status" value="1"/>
</dbReference>
<evidence type="ECO:0000313" key="8">
    <source>
        <dbReference type="Proteomes" id="UP000694866"/>
    </source>
</evidence>
<feature type="chain" id="PRO_5040159559" description="Selenoprotein P N-terminal domain-containing protein" evidence="6">
    <location>
        <begin position="19"/>
        <end position="393"/>
    </location>
</feature>
<keyword evidence="5" id="KW-0325">Glycoprotein</keyword>
<dbReference type="PANTHER" id="PTHR10105">
    <property type="entry name" value="SELENOPROTEIN P"/>
    <property type="match status" value="1"/>
</dbReference>
<dbReference type="GeneID" id="105263888"/>
<dbReference type="Proteomes" id="UP000694866">
    <property type="component" value="Unplaced"/>
</dbReference>
<organism evidence="8 9">
    <name type="scientific">Fopius arisanus</name>
    <dbReference type="NCBI Taxonomy" id="64838"/>
    <lineage>
        <taxon>Eukaryota</taxon>
        <taxon>Metazoa</taxon>
        <taxon>Ecdysozoa</taxon>
        <taxon>Arthropoda</taxon>
        <taxon>Hexapoda</taxon>
        <taxon>Insecta</taxon>
        <taxon>Pterygota</taxon>
        <taxon>Neoptera</taxon>
        <taxon>Endopterygota</taxon>
        <taxon>Hymenoptera</taxon>
        <taxon>Apocrita</taxon>
        <taxon>Ichneumonoidea</taxon>
        <taxon>Braconidae</taxon>
        <taxon>Opiinae</taxon>
        <taxon>Fopius</taxon>
    </lineage>
</organism>
<dbReference type="GO" id="GO:0001887">
    <property type="term" value="P:selenium compound metabolic process"/>
    <property type="evidence" value="ECO:0007669"/>
    <property type="project" value="TreeGrafter"/>
</dbReference>
<reference evidence="9" key="1">
    <citation type="submission" date="2025-08" db="UniProtKB">
        <authorList>
            <consortium name="RefSeq"/>
        </authorList>
    </citation>
    <scope>IDENTIFICATION</scope>
    <source>
        <strain evidence="9">USDA-PBARC FA_bdor</strain>
        <tissue evidence="9">Whole organism</tissue>
    </source>
</reference>
<evidence type="ECO:0000313" key="9">
    <source>
        <dbReference type="RefSeq" id="XP_011298683.1"/>
    </source>
</evidence>
<feature type="domain" description="Selenoprotein P N-terminal" evidence="7">
    <location>
        <begin position="136"/>
        <end position="214"/>
    </location>
</feature>
<comment type="subcellular location">
    <subcellularLocation>
        <location evidence="1">Secreted</location>
    </subcellularLocation>
</comment>
<dbReference type="RefSeq" id="XP_011298683.1">
    <property type="nucleotide sequence ID" value="XM_011300381.1"/>
</dbReference>
<proteinExistence type="predicted"/>
<dbReference type="InterPro" id="IPR037941">
    <property type="entry name" value="SeP"/>
</dbReference>
<keyword evidence="8" id="KW-1185">Reference proteome</keyword>
<keyword evidence="4" id="KW-0712">Selenocysteine</keyword>
<gene>
    <name evidence="9" type="primary">LOC105263888</name>
</gene>
<evidence type="ECO:0000256" key="5">
    <source>
        <dbReference type="ARBA" id="ARBA00023180"/>
    </source>
</evidence>
<dbReference type="AlphaFoldDB" id="A0A9R1SX33"/>
<dbReference type="InterPro" id="IPR007671">
    <property type="entry name" value="Selenoprotein-P_N"/>
</dbReference>
<evidence type="ECO:0000256" key="1">
    <source>
        <dbReference type="ARBA" id="ARBA00004613"/>
    </source>
</evidence>
<dbReference type="GO" id="GO:0008430">
    <property type="term" value="F:selenium binding"/>
    <property type="evidence" value="ECO:0007669"/>
    <property type="project" value="InterPro"/>
</dbReference>
<evidence type="ECO:0000256" key="3">
    <source>
        <dbReference type="ARBA" id="ARBA00022729"/>
    </source>
</evidence>